<protein>
    <submittedName>
        <fullName evidence="2">YlxR family protein</fullName>
    </submittedName>
</protein>
<dbReference type="InterPro" id="IPR037465">
    <property type="entry name" value="YlxR"/>
</dbReference>
<dbReference type="Pfam" id="PF04296">
    <property type="entry name" value="YlxR"/>
    <property type="match status" value="1"/>
</dbReference>
<dbReference type="Gene3D" id="3.30.1230.10">
    <property type="entry name" value="YlxR-like"/>
    <property type="match status" value="1"/>
</dbReference>
<dbReference type="PANTHER" id="PTHR34215:SF1">
    <property type="entry name" value="YLXR DOMAIN-CONTAINING PROTEIN"/>
    <property type="match status" value="1"/>
</dbReference>
<accession>A0A329R0J0</accession>
<keyword evidence="3" id="KW-1185">Reference proteome</keyword>
<dbReference type="Proteomes" id="UP000250462">
    <property type="component" value="Unassembled WGS sequence"/>
</dbReference>
<reference evidence="2 3" key="1">
    <citation type="submission" date="2018-06" db="EMBL/GenBank/DDBJ databases">
        <title>Phytoactinopolyspora halophila sp. nov., a novel halophilic actinomycete isolated from a saline soil in China.</title>
        <authorList>
            <person name="Tang S.-K."/>
        </authorList>
    </citation>
    <scope>NUCLEOTIDE SEQUENCE [LARGE SCALE GENOMIC DNA]</scope>
    <source>
        <strain evidence="2 3">YIM 96934</strain>
    </source>
</reference>
<evidence type="ECO:0000259" key="1">
    <source>
        <dbReference type="Pfam" id="PF04296"/>
    </source>
</evidence>
<evidence type="ECO:0000313" key="3">
    <source>
        <dbReference type="Proteomes" id="UP000250462"/>
    </source>
</evidence>
<dbReference type="InterPro" id="IPR007393">
    <property type="entry name" value="YlxR_dom"/>
</dbReference>
<dbReference type="RefSeq" id="WP_112257639.1">
    <property type="nucleotide sequence ID" value="NZ_QMIG01000004.1"/>
</dbReference>
<feature type="domain" description="YlxR" evidence="1">
    <location>
        <begin position="14"/>
        <end position="79"/>
    </location>
</feature>
<proteinExistence type="predicted"/>
<dbReference type="AlphaFoldDB" id="A0A329R0J0"/>
<sequence length="98" mass="10692">MATEGRASGHQPIRTCVGCRSRTAKSELLRVVAQGSSSEIELVPDPGGRRPGRGAYIHPRTGCLDVAERRRAFARSFRRGGRFDVSLVRRWLDATAGA</sequence>
<dbReference type="OrthoDB" id="5244965at2"/>
<name>A0A329R0J0_9ACTN</name>
<dbReference type="InterPro" id="IPR035931">
    <property type="entry name" value="YlxR-like_sf"/>
</dbReference>
<dbReference type="PANTHER" id="PTHR34215">
    <property type="entry name" value="BLL0784 PROTEIN"/>
    <property type="match status" value="1"/>
</dbReference>
<dbReference type="EMBL" id="QMIG01000004">
    <property type="protein sequence ID" value="RAW16428.1"/>
    <property type="molecule type" value="Genomic_DNA"/>
</dbReference>
<dbReference type="SUPFAM" id="SSF64376">
    <property type="entry name" value="YlxR-like"/>
    <property type="match status" value="1"/>
</dbReference>
<organism evidence="2 3">
    <name type="scientific">Phytoactinopolyspora halophila</name>
    <dbReference type="NCBI Taxonomy" id="1981511"/>
    <lineage>
        <taxon>Bacteria</taxon>
        <taxon>Bacillati</taxon>
        <taxon>Actinomycetota</taxon>
        <taxon>Actinomycetes</taxon>
        <taxon>Jiangellales</taxon>
        <taxon>Jiangellaceae</taxon>
        <taxon>Phytoactinopolyspora</taxon>
    </lineage>
</organism>
<comment type="caution">
    <text evidence="2">The sequence shown here is derived from an EMBL/GenBank/DDBJ whole genome shotgun (WGS) entry which is preliminary data.</text>
</comment>
<evidence type="ECO:0000313" key="2">
    <source>
        <dbReference type="EMBL" id="RAW16428.1"/>
    </source>
</evidence>
<gene>
    <name evidence="2" type="ORF">DPM12_07325</name>
</gene>